<dbReference type="InterPro" id="IPR049945">
    <property type="entry name" value="AAA_22"/>
</dbReference>
<feature type="non-terminal residue" evidence="2">
    <location>
        <position position="109"/>
    </location>
</feature>
<gene>
    <name evidence="2" type="ORF">MNBD_ACTINO02-3293</name>
</gene>
<dbReference type="PANTHER" id="PTHR35894">
    <property type="entry name" value="GENERAL SECRETION PATHWAY PROTEIN A-RELATED"/>
    <property type="match status" value="1"/>
</dbReference>
<accession>A0A3B0SQN5</accession>
<dbReference type="EMBL" id="UOEK01000368">
    <property type="protein sequence ID" value="VAW06790.1"/>
    <property type="molecule type" value="Genomic_DNA"/>
</dbReference>
<name>A0A3B0SQN5_9ZZZZ</name>
<sequence>MIDTRAHFGFHADPCTREIRVEHHHRLPHYDDALEGLLYTVQHRQSAALIAPAGTGKSALLRALVDQLPEARYRVHYVKVTDLSKRDMCREIACAAGCEPKGSYNWLVR</sequence>
<reference evidence="2" key="1">
    <citation type="submission" date="2018-06" db="EMBL/GenBank/DDBJ databases">
        <authorList>
            <person name="Zhirakovskaya E."/>
        </authorList>
    </citation>
    <scope>NUCLEOTIDE SEQUENCE</scope>
</reference>
<dbReference type="SUPFAM" id="SSF52540">
    <property type="entry name" value="P-loop containing nucleoside triphosphate hydrolases"/>
    <property type="match status" value="1"/>
</dbReference>
<protein>
    <recommendedName>
        <fullName evidence="1">ORC1/DEAH AAA+ ATPase domain-containing protein</fullName>
    </recommendedName>
</protein>
<dbReference type="PANTHER" id="PTHR35894:SF1">
    <property type="entry name" value="PHOSPHORIBULOKINASE _ URIDINE KINASE FAMILY"/>
    <property type="match status" value="1"/>
</dbReference>
<organism evidence="2">
    <name type="scientific">hydrothermal vent metagenome</name>
    <dbReference type="NCBI Taxonomy" id="652676"/>
    <lineage>
        <taxon>unclassified sequences</taxon>
        <taxon>metagenomes</taxon>
        <taxon>ecological metagenomes</taxon>
    </lineage>
</organism>
<evidence type="ECO:0000313" key="2">
    <source>
        <dbReference type="EMBL" id="VAW06790.1"/>
    </source>
</evidence>
<dbReference type="AlphaFoldDB" id="A0A3B0SQN5"/>
<feature type="domain" description="ORC1/DEAH AAA+ ATPase" evidence="1">
    <location>
        <begin position="43"/>
        <end position="99"/>
    </location>
</feature>
<evidence type="ECO:0000259" key="1">
    <source>
        <dbReference type="Pfam" id="PF13401"/>
    </source>
</evidence>
<dbReference type="InterPro" id="IPR027417">
    <property type="entry name" value="P-loop_NTPase"/>
</dbReference>
<dbReference type="Gene3D" id="3.40.50.300">
    <property type="entry name" value="P-loop containing nucleotide triphosphate hydrolases"/>
    <property type="match status" value="1"/>
</dbReference>
<proteinExistence type="predicted"/>
<dbReference type="GO" id="GO:0016887">
    <property type="term" value="F:ATP hydrolysis activity"/>
    <property type="evidence" value="ECO:0007669"/>
    <property type="project" value="InterPro"/>
</dbReference>
<dbReference type="Pfam" id="PF13401">
    <property type="entry name" value="AAA_22"/>
    <property type="match status" value="1"/>
</dbReference>
<dbReference type="InterPro" id="IPR052026">
    <property type="entry name" value="ExeA_AAA_ATPase_DNA-bind"/>
</dbReference>